<protein>
    <submittedName>
        <fullName evidence="2">Uncharacterized protein</fullName>
    </submittedName>
</protein>
<dbReference type="Proteomes" id="UP001221189">
    <property type="component" value="Unassembled WGS sequence"/>
</dbReference>
<dbReference type="RefSeq" id="WP_273601477.1">
    <property type="nucleotide sequence ID" value="NZ_JAQQXT010000011.1"/>
</dbReference>
<evidence type="ECO:0000313" key="2">
    <source>
        <dbReference type="EMBL" id="MDC8773341.1"/>
    </source>
</evidence>
<feature type="region of interest" description="Disordered" evidence="1">
    <location>
        <begin position="84"/>
        <end position="106"/>
    </location>
</feature>
<accession>A0ABT5KKJ2</accession>
<evidence type="ECO:0000313" key="3">
    <source>
        <dbReference type="Proteomes" id="UP001221189"/>
    </source>
</evidence>
<organism evidence="2 3">
    <name type="scientific">Roseateles albus</name>
    <dbReference type="NCBI Taxonomy" id="2987525"/>
    <lineage>
        <taxon>Bacteria</taxon>
        <taxon>Pseudomonadati</taxon>
        <taxon>Pseudomonadota</taxon>
        <taxon>Betaproteobacteria</taxon>
        <taxon>Burkholderiales</taxon>
        <taxon>Sphaerotilaceae</taxon>
        <taxon>Roseateles</taxon>
    </lineage>
</organism>
<proteinExistence type="predicted"/>
<evidence type="ECO:0000256" key="1">
    <source>
        <dbReference type="SAM" id="MobiDB-lite"/>
    </source>
</evidence>
<comment type="caution">
    <text evidence="2">The sequence shown here is derived from an EMBL/GenBank/DDBJ whole genome shotgun (WGS) entry which is preliminary data.</text>
</comment>
<name>A0ABT5KKJ2_9BURK</name>
<reference evidence="2 3" key="1">
    <citation type="submission" date="2022-10" db="EMBL/GenBank/DDBJ databases">
        <title>Paucibacter sp. hw1 Genome sequencing.</title>
        <authorList>
            <person name="Park S."/>
        </authorList>
    </citation>
    <scope>NUCLEOTIDE SEQUENCE [LARGE SCALE GENOMIC DNA]</scope>
    <source>
        <strain evidence="3">hw1</strain>
    </source>
</reference>
<sequence length="106" mass="12072">MKIKDVRPQSFVKQIRCDRCDRLTQDGEVEFHETVSIEVTAGYGSIFGDGKKVQIDLCQHCLYLTLGRWLRIVDPLQLERFDPTQHGGEFPTAAETEHSPPKNLSV</sequence>
<dbReference type="EMBL" id="JAQQXT010000011">
    <property type="protein sequence ID" value="MDC8773341.1"/>
    <property type="molecule type" value="Genomic_DNA"/>
</dbReference>
<keyword evidence="3" id="KW-1185">Reference proteome</keyword>
<gene>
    <name evidence="2" type="ORF">PRZ03_17295</name>
</gene>